<dbReference type="Proteomes" id="UP001236620">
    <property type="component" value="Unassembled WGS sequence"/>
</dbReference>
<evidence type="ECO:0000313" key="1">
    <source>
        <dbReference type="EMBL" id="MDQ0567633.1"/>
    </source>
</evidence>
<protein>
    <submittedName>
        <fullName evidence="1">Uncharacterized protein</fullName>
    </submittedName>
</protein>
<keyword evidence="2" id="KW-1185">Reference proteome</keyword>
<sequence>MLKEIYLQINNLYNDFKMCSSFSYLPIYNHFIKHNHLIKNITQAREFKKVVNLIYQEGKENNFLNLAIYDVIKIISFKLDYFLNYLYVYYSEIENKSNYIKISTLIKLSIIIKFEYKKYLVEQNKIIDLLNEFEHLDINQNYETLNIKIEEIIKLISNVLIKDINVKNDNKLNSLYDYLDILSFIKIV</sequence>
<comment type="caution">
    <text evidence="1">The sequence shown here is derived from an EMBL/GenBank/DDBJ whole genome shotgun (WGS) entry which is preliminary data.</text>
</comment>
<dbReference type="EMBL" id="JAUSWP010000002">
    <property type="protein sequence ID" value="MDQ0567633.1"/>
    <property type="molecule type" value="Genomic_DNA"/>
</dbReference>
<gene>
    <name evidence="1" type="ORF">J2Z63_000276</name>
</gene>
<accession>A0ABU0NDV7</accession>
<proteinExistence type="predicted"/>
<dbReference type="RefSeq" id="WP_307444426.1">
    <property type="nucleotide sequence ID" value="NZ_JAUSWP010000002.1"/>
</dbReference>
<name>A0ABU0NDV7_9MOLU</name>
<reference evidence="1" key="1">
    <citation type="submission" date="2023-07" db="EMBL/GenBank/DDBJ databases">
        <title>Genomic Encyclopedia of Type Strains, Phase IV (KMG-IV): sequencing the most valuable type-strain genomes for metagenomic binning, comparative biology and taxonomic classification.</title>
        <authorList>
            <person name="Goeker M."/>
        </authorList>
    </citation>
    <scope>NUCLEOTIDE SEQUENCE [LARGE SCALE GENOMIC DNA]</scope>
    <source>
        <strain evidence="1">DSM 22019</strain>
    </source>
</reference>
<organism evidence="1 2">
    <name type="scientific">Mycoplasma yeatsii</name>
    <dbReference type="NCBI Taxonomy" id="51365"/>
    <lineage>
        <taxon>Bacteria</taxon>
        <taxon>Bacillati</taxon>
        <taxon>Mycoplasmatota</taxon>
        <taxon>Mollicutes</taxon>
        <taxon>Mycoplasmataceae</taxon>
        <taxon>Mycoplasma</taxon>
    </lineage>
</organism>
<evidence type="ECO:0000313" key="2">
    <source>
        <dbReference type="Proteomes" id="UP001236620"/>
    </source>
</evidence>